<dbReference type="Pfam" id="PF01602">
    <property type="entry name" value="Adaptin_N"/>
    <property type="match status" value="1"/>
</dbReference>
<dbReference type="Gene3D" id="1.25.10.10">
    <property type="entry name" value="Leucine-rich Repeat Variant"/>
    <property type="match status" value="1"/>
</dbReference>
<evidence type="ECO:0000256" key="5">
    <source>
        <dbReference type="SAM" id="MobiDB-lite"/>
    </source>
</evidence>
<dbReference type="EMBL" id="CAUYUJ010012692">
    <property type="protein sequence ID" value="CAK0834451.1"/>
    <property type="molecule type" value="Genomic_DNA"/>
</dbReference>
<protein>
    <recommendedName>
        <fullName evidence="6">Clathrin/coatomer adaptor adaptin-like N-terminal domain-containing protein</fullName>
    </recommendedName>
</protein>
<dbReference type="InterPro" id="IPR002553">
    <property type="entry name" value="Clathrin/coatomer_adapt-like_N"/>
</dbReference>
<sequence length="371" mass="40042">MATVDLCHAVASLVFAHPSAAHVVAAALGAAVAAAMVAAAVRTSFDGSHDAVHEEVKARLAVVEPALTELAMRTAGLHVDMGCGADGLPQKCKGGQPEAAQRRQVRGEGRPEADGGELRVRGGAFQQGSLQQGAEGADQKQVEGNGVEEVCLELEEADAQARHSKTTQGNEEMAEEVASLQLAVVPDCIVDDRAEETVSVSQQLVALVQLARMVLRLHVFELGVRRLVLLMHPACYSASRRLVFLLWPWRKADSLGMRGLVFLLRPACCSVARRFISSDNHNLKYLGVTGLAQIVQVNASYAAEHQMVVVDCLEDPDETLKRKTLDLLFRMTNPQNVTVVVDKLTFALRTSVDVHLRRELVQRAAPSAPGW</sequence>
<organism evidence="7 8">
    <name type="scientific">Prorocentrum cordatum</name>
    <dbReference type="NCBI Taxonomy" id="2364126"/>
    <lineage>
        <taxon>Eukaryota</taxon>
        <taxon>Sar</taxon>
        <taxon>Alveolata</taxon>
        <taxon>Dinophyceae</taxon>
        <taxon>Prorocentrales</taxon>
        <taxon>Prorocentraceae</taxon>
        <taxon>Prorocentrum</taxon>
    </lineage>
</organism>
<proteinExistence type="predicted"/>
<feature type="region of interest" description="Disordered" evidence="5">
    <location>
        <begin position="90"/>
        <end position="118"/>
    </location>
</feature>
<evidence type="ECO:0000256" key="1">
    <source>
        <dbReference type="ARBA" id="ARBA00004308"/>
    </source>
</evidence>
<dbReference type="Proteomes" id="UP001189429">
    <property type="component" value="Unassembled WGS sequence"/>
</dbReference>
<dbReference type="InterPro" id="IPR011989">
    <property type="entry name" value="ARM-like"/>
</dbReference>
<evidence type="ECO:0000313" key="7">
    <source>
        <dbReference type="EMBL" id="CAK0834451.1"/>
    </source>
</evidence>
<evidence type="ECO:0000259" key="6">
    <source>
        <dbReference type="Pfam" id="PF01602"/>
    </source>
</evidence>
<keyword evidence="2" id="KW-0813">Transport</keyword>
<gene>
    <name evidence="7" type="ORF">PCOR1329_LOCUS31873</name>
</gene>
<feature type="compositionally biased region" description="Basic and acidic residues" evidence="5">
    <location>
        <begin position="105"/>
        <end position="118"/>
    </location>
</feature>
<reference evidence="7" key="1">
    <citation type="submission" date="2023-10" db="EMBL/GenBank/DDBJ databases">
        <authorList>
            <person name="Chen Y."/>
            <person name="Shah S."/>
            <person name="Dougan E. K."/>
            <person name="Thang M."/>
            <person name="Chan C."/>
        </authorList>
    </citation>
    <scope>NUCLEOTIDE SEQUENCE [LARGE SCALE GENOMIC DNA]</scope>
</reference>
<evidence type="ECO:0000313" key="8">
    <source>
        <dbReference type="Proteomes" id="UP001189429"/>
    </source>
</evidence>
<name>A0ABN9SR62_9DINO</name>
<feature type="domain" description="Clathrin/coatomer adaptor adaptin-like N-terminal" evidence="6">
    <location>
        <begin position="265"/>
        <end position="362"/>
    </location>
</feature>
<accession>A0ABN9SR62</accession>
<keyword evidence="3" id="KW-0653">Protein transport</keyword>
<evidence type="ECO:0000256" key="2">
    <source>
        <dbReference type="ARBA" id="ARBA00022448"/>
    </source>
</evidence>
<dbReference type="InterPro" id="IPR016024">
    <property type="entry name" value="ARM-type_fold"/>
</dbReference>
<keyword evidence="8" id="KW-1185">Reference proteome</keyword>
<comment type="caution">
    <text evidence="7">The sequence shown here is derived from an EMBL/GenBank/DDBJ whole genome shotgun (WGS) entry which is preliminary data.</text>
</comment>
<dbReference type="InterPro" id="IPR050840">
    <property type="entry name" value="Adaptor_Complx_Large_Subunit"/>
</dbReference>
<dbReference type="PANTHER" id="PTHR22780">
    <property type="entry name" value="ADAPTIN, ALPHA/GAMMA/EPSILON"/>
    <property type="match status" value="1"/>
</dbReference>
<evidence type="ECO:0000256" key="4">
    <source>
        <dbReference type="ARBA" id="ARBA00023136"/>
    </source>
</evidence>
<dbReference type="SUPFAM" id="SSF48371">
    <property type="entry name" value="ARM repeat"/>
    <property type="match status" value="1"/>
</dbReference>
<evidence type="ECO:0000256" key="3">
    <source>
        <dbReference type="ARBA" id="ARBA00022927"/>
    </source>
</evidence>
<comment type="subcellular location">
    <subcellularLocation>
        <location evidence="1">Endomembrane system</location>
    </subcellularLocation>
</comment>
<keyword evidence="4" id="KW-0472">Membrane</keyword>